<feature type="transmembrane region" description="Helical" evidence="1">
    <location>
        <begin position="147"/>
        <end position="168"/>
    </location>
</feature>
<feature type="transmembrane region" description="Helical" evidence="1">
    <location>
        <begin position="29"/>
        <end position="49"/>
    </location>
</feature>
<keyword evidence="1" id="KW-1133">Transmembrane helix</keyword>
<organism evidence="2 3">
    <name type="scientific">Candidatus Argoarchaeum ethanivorans</name>
    <dbReference type="NCBI Taxonomy" id="2608793"/>
    <lineage>
        <taxon>Archaea</taxon>
        <taxon>Methanobacteriati</taxon>
        <taxon>Methanobacteriota</taxon>
        <taxon>Stenosarchaea group</taxon>
        <taxon>Methanomicrobia</taxon>
        <taxon>Methanosarcinales</taxon>
        <taxon>Methanosarcinales incertae sedis</taxon>
        <taxon>GOM Arc I cluster</taxon>
        <taxon>Candidatus Argoarchaeum</taxon>
    </lineage>
</organism>
<feature type="transmembrane region" description="Helical" evidence="1">
    <location>
        <begin position="180"/>
        <end position="199"/>
    </location>
</feature>
<accession>A0A812A229</accession>
<comment type="caution">
    <text evidence="2">The sequence shown here is derived from an EMBL/GenBank/DDBJ whole genome shotgun (WGS) entry which is preliminary data.</text>
</comment>
<dbReference type="AlphaFoldDB" id="A0A812A229"/>
<name>A0A812A229_9EURY</name>
<dbReference type="Pfam" id="PF01889">
    <property type="entry name" value="DUF63"/>
    <property type="match status" value="1"/>
</dbReference>
<evidence type="ECO:0000313" key="2">
    <source>
        <dbReference type="EMBL" id="CAD7767070.1"/>
    </source>
</evidence>
<feature type="transmembrane region" description="Helical" evidence="1">
    <location>
        <begin position="119"/>
        <end position="141"/>
    </location>
</feature>
<evidence type="ECO:0000313" key="3">
    <source>
        <dbReference type="Proteomes" id="UP000614580"/>
    </source>
</evidence>
<sequence>MLESIKQFIYTYYLSGIINDTPYNIVDTITYAIILGISIFAVLKLLSWLNVDVDRNFILAIVPYILSGSTLRVIKDTGLIQAPWKYMLVTPPIYFVVFAVTVLLLVLSIKIAVKTHRDCYVIFAILGIIWFAVNLTMLMMLKTPEKLSIPPLIIILGIAATTIVYQIAKKINFPYLIDKLNISILASHLLDASSTFVGIDMLGYYEKHVVPTWLINHVGTAAVMYPLKLGIFIPVIYLLDTEFKEEKCHTLKNFIKLVILVLGLSPAVRNTLRMTVGV</sequence>
<evidence type="ECO:0000256" key="1">
    <source>
        <dbReference type="SAM" id="Phobius"/>
    </source>
</evidence>
<gene>
    <name evidence="2" type="ORF">DNFNHJIP_00476</name>
</gene>
<dbReference type="PANTHER" id="PTHR40700:SF1">
    <property type="entry name" value="DUF63 DOMAIN-CONTAINING PROTEIN"/>
    <property type="match status" value="1"/>
</dbReference>
<keyword evidence="1" id="KW-0812">Transmembrane</keyword>
<feature type="transmembrane region" description="Helical" evidence="1">
    <location>
        <begin position="86"/>
        <end position="107"/>
    </location>
</feature>
<dbReference type="PANTHER" id="PTHR40700">
    <property type="entry name" value="HYPOTHETICAL MEMBRANE PROTEIN, CONSERVED, DUF63 FAMILY"/>
    <property type="match status" value="1"/>
</dbReference>
<dbReference type="Proteomes" id="UP000614580">
    <property type="component" value="Unassembled WGS sequence"/>
</dbReference>
<reference evidence="2" key="1">
    <citation type="submission" date="2020-12" db="EMBL/GenBank/DDBJ databases">
        <authorList>
            <person name="Hahn C.J."/>
            <person name="Laso-Perez R."/>
            <person name="Vulcano F."/>
            <person name="Vaziourakis K.-M."/>
            <person name="Stokke R."/>
            <person name="Steen I.H."/>
            <person name="Teske A."/>
            <person name="Boetius A."/>
            <person name="Liebeke M."/>
            <person name="Amann R."/>
            <person name="Knittel K."/>
        </authorList>
    </citation>
    <scope>NUCLEOTIDE SEQUENCE</scope>
    <source>
        <strain evidence="2">Gfbio:c6db26ca-90af-429b-aeed-0e3e8aed0b5e:GoM-Arc1_AMV-AAA_792_C10</strain>
    </source>
</reference>
<dbReference type="EMBL" id="CAJHZY010000051">
    <property type="protein sequence ID" value="CAD7767070.1"/>
    <property type="molecule type" value="Genomic_DNA"/>
</dbReference>
<protein>
    <recommendedName>
        <fullName evidence="4">DUF63 domain-containing protein</fullName>
    </recommendedName>
</protein>
<proteinExistence type="predicted"/>
<evidence type="ECO:0008006" key="4">
    <source>
        <dbReference type="Google" id="ProtNLM"/>
    </source>
</evidence>
<feature type="transmembrane region" description="Helical" evidence="1">
    <location>
        <begin position="56"/>
        <end position="74"/>
    </location>
</feature>
<dbReference type="InterPro" id="IPR002749">
    <property type="entry name" value="DUF63"/>
</dbReference>
<feature type="transmembrane region" description="Helical" evidence="1">
    <location>
        <begin position="219"/>
        <end position="239"/>
    </location>
</feature>
<keyword evidence="1" id="KW-0472">Membrane</keyword>